<gene>
    <name evidence="1" type="ORF">AAFP95_08250</name>
</gene>
<evidence type="ECO:0000313" key="1">
    <source>
        <dbReference type="EMBL" id="XAO75826.1"/>
    </source>
</evidence>
<accession>A0AAU6WT62</accession>
<proteinExistence type="predicted"/>
<dbReference type="AlphaFoldDB" id="A0AAU6WT62"/>
<name>A0AAU6WT62_9FLAO</name>
<organism evidence="1 2">
    <name type="scientific">Chryseobacterium endophyticum</name>
    <dbReference type="NCBI Taxonomy" id="1854762"/>
    <lineage>
        <taxon>Bacteria</taxon>
        <taxon>Pseudomonadati</taxon>
        <taxon>Bacteroidota</taxon>
        <taxon>Flavobacteriia</taxon>
        <taxon>Flavobacteriales</taxon>
        <taxon>Weeksellaceae</taxon>
        <taxon>Chryseobacterium group</taxon>
        <taxon>Chryseobacterium</taxon>
    </lineage>
</organism>
<dbReference type="SUPFAM" id="SSF52833">
    <property type="entry name" value="Thioredoxin-like"/>
    <property type="match status" value="1"/>
</dbReference>
<dbReference type="Gene3D" id="3.40.30.10">
    <property type="entry name" value="Glutaredoxin"/>
    <property type="match status" value="1"/>
</dbReference>
<dbReference type="EMBL" id="CP154834">
    <property type="protein sequence ID" value="XAO75826.1"/>
    <property type="molecule type" value="Genomic_DNA"/>
</dbReference>
<protein>
    <submittedName>
        <fullName evidence="1">Thiol:disulfide interchange protein</fullName>
    </submittedName>
</protein>
<dbReference type="InterPro" id="IPR036249">
    <property type="entry name" value="Thioredoxin-like_sf"/>
</dbReference>
<reference evidence="1 2" key="1">
    <citation type="submission" date="2024-04" db="EMBL/GenBank/DDBJ databases">
        <title>Genome sequencing and assembly of rice foliar adapted Chryseobacterium endophyticum OsEnb-ALM-A6.</title>
        <authorList>
            <person name="Kumar S."/>
            <person name="Javed M."/>
            <person name="Chouhan V."/>
            <person name="Charishma K."/>
            <person name="Patel A."/>
            <person name="Kumar M."/>
            <person name="Sahu K.P."/>
            <person name="Kumar A."/>
        </authorList>
    </citation>
    <scope>NUCLEOTIDE SEQUENCE [LARGE SCALE GENOMIC DNA]</scope>
    <source>
        <strain evidence="1 2">OsEnb-ALM-A6</strain>
    </source>
</reference>
<keyword evidence="2" id="KW-1185">Reference proteome</keyword>
<evidence type="ECO:0000313" key="2">
    <source>
        <dbReference type="Proteomes" id="UP001463665"/>
    </source>
</evidence>
<sequence length="132" mass="15878">MSFKDWEIKQAEEPKPTVIHIYTDWCSICRIEQFELNKDRQLLELINEKFYFIPFEAEKMTETVRFQEKIFRYLPNGNSGIHELALALSKNKSRPVYPLWIILNENQNLVDYHEGIFLPEQLEKKLVEILNF</sequence>
<dbReference type="Proteomes" id="UP001463665">
    <property type="component" value="Chromosome"/>
</dbReference>
<dbReference type="RefSeq" id="WP_294199552.1">
    <property type="nucleotide sequence ID" value="NZ_CP154834.1"/>
</dbReference>